<dbReference type="RefSeq" id="WP_053946557.1">
    <property type="nucleotide sequence ID" value="NZ_CP012622.1"/>
</dbReference>
<keyword evidence="3" id="KW-1185">Reference proteome</keyword>
<keyword evidence="2" id="KW-0808">Transferase</keyword>
<organism evidence="2 3">
    <name type="scientific">Spiroplasma cantharicola</name>
    <dbReference type="NCBI Taxonomy" id="362837"/>
    <lineage>
        <taxon>Bacteria</taxon>
        <taxon>Bacillati</taxon>
        <taxon>Mycoplasmatota</taxon>
        <taxon>Mollicutes</taxon>
        <taxon>Entomoplasmatales</taxon>
        <taxon>Spiroplasmataceae</taxon>
        <taxon>Spiroplasma</taxon>
    </lineage>
</organism>
<evidence type="ECO:0000313" key="2">
    <source>
        <dbReference type="EMBL" id="ALD66809.1"/>
    </source>
</evidence>
<dbReference type="EMBL" id="CP012622">
    <property type="protein sequence ID" value="ALD66809.1"/>
    <property type="molecule type" value="Genomic_DNA"/>
</dbReference>
<dbReference type="AlphaFoldDB" id="A0A0M4JTF2"/>
<dbReference type="Proteomes" id="UP000063919">
    <property type="component" value="Chromosome"/>
</dbReference>
<reference evidence="2 3" key="1">
    <citation type="journal article" date="2015" name="Genome Announc.">
        <title>Complete Genome Sequence of Spiroplasma cantharicola CC-1T (DSM 21588), a Bacterium Isolated from Soldier Beetle (Cantharis carolinus).</title>
        <authorList>
            <person name="Lo W.S."/>
            <person name="Liu P.Y."/>
            <person name="Kuo C.H."/>
        </authorList>
    </citation>
    <scope>NUCLEOTIDE SEQUENCE [LARGE SCALE GENOMIC DNA]</scope>
    <source>
        <strain evidence="2 3">CC-1</strain>
    </source>
</reference>
<evidence type="ECO:0000313" key="3">
    <source>
        <dbReference type="Proteomes" id="UP000063919"/>
    </source>
</evidence>
<dbReference type="OrthoDB" id="9810372at2"/>
<gene>
    <name evidence="2" type="primary">glk</name>
    <name evidence="2" type="ORF">SCANT_v1c09030</name>
</gene>
<evidence type="ECO:0000256" key="1">
    <source>
        <dbReference type="ARBA" id="ARBA00006479"/>
    </source>
</evidence>
<keyword evidence="2" id="KW-0418">Kinase</keyword>
<dbReference type="InterPro" id="IPR000600">
    <property type="entry name" value="ROK"/>
</dbReference>
<dbReference type="KEGG" id="scj:SCANT_v1c09030"/>
<dbReference type="Pfam" id="PF00480">
    <property type="entry name" value="ROK"/>
    <property type="match status" value="1"/>
</dbReference>
<dbReference type="SUPFAM" id="SSF53067">
    <property type="entry name" value="Actin-like ATPase domain"/>
    <property type="match status" value="1"/>
</dbReference>
<dbReference type="InterPro" id="IPR043129">
    <property type="entry name" value="ATPase_NBD"/>
</dbReference>
<protein>
    <submittedName>
        <fullName evidence="2">Glucokinase</fullName>
    </submittedName>
</protein>
<comment type="similarity">
    <text evidence="1">Belongs to the ROK (NagC/XylR) family.</text>
</comment>
<dbReference type="Gene3D" id="3.30.420.40">
    <property type="match status" value="2"/>
</dbReference>
<name>A0A0M4JTF2_9MOLU</name>
<accession>A0A0M4JTF2</accession>
<dbReference type="PANTHER" id="PTHR18964">
    <property type="entry name" value="ROK (REPRESSOR, ORF, KINASE) FAMILY"/>
    <property type="match status" value="1"/>
</dbReference>
<dbReference type="PANTHER" id="PTHR18964:SF149">
    <property type="entry name" value="BIFUNCTIONAL UDP-N-ACETYLGLUCOSAMINE 2-EPIMERASE_N-ACETYLMANNOSAMINE KINASE"/>
    <property type="match status" value="1"/>
</dbReference>
<dbReference type="GO" id="GO:0016301">
    <property type="term" value="F:kinase activity"/>
    <property type="evidence" value="ECO:0007669"/>
    <property type="project" value="UniProtKB-KW"/>
</dbReference>
<sequence length="315" mass="35514">MNKKNYALAIDLGGTTAKCALIYEEKIIDKIIIKTKKSEILENIYFNILPFLEKYKLKQSDLIFIGITICGLIDYENGISIWAGNLEWNNYGVVNKLKELFQIENIYILNDSKSATYGEYVKGIKKEKSSMLLYTIGTGLGGGVILNHELYFGNNTKLASEPGHSGGFQSNYQCNCNLPGCIEGLSSATGIEKELNKNYEYFSKKLNIQKKWIEIKDIYSLFQSEDKKTIDILTTCLTPLAKHIAVSLHLMDFEIVVIGGGPSALGKKLITIIKDILRKYLLPSFYKKLDLRIAKLGNDAGIWGIYYWAIEKLTN</sequence>
<proteinExistence type="inferred from homology"/>
<dbReference type="PATRIC" id="fig|362837.3.peg.919"/>
<dbReference type="STRING" id="362837.SCANT_v1c09030"/>